<dbReference type="EMBL" id="JAHHUM010002040">
    <property type="protein sequence ID" value="KAK5606965.1"/>
    <property type="molecule type" value="Genomic_DNA"/>
</dbReference>
<feature type="active site" evidence="5 6">
    <location>
        <position position="615"/>
    </location>
</feature>
<feature type="transmembrane region" description="Helical" evidence="8">
    <location>
        <begin position="241"/>
        <end position="264"/>
    </location>
</feature>
<dbReference type="Gene3D" id="2.60.120.380">
    <property type="match status" value="1"/>
</dbReference>
<dbReference type="InterPro" id="IPR033883">
    <property type="entry name" value="C2_III"/>
</dbReference>
<reference evidence="12 13" key="1">
    <citation type="submission" date="2021-06" db="EMBL/GenBank/DDBJ databases">
        <authorList>
            <person name="Palmer J.M."/>
        </authorList>
    </citation>
    <scope>NUCLEOTIDE SEQUENCE [LARGE SCALE GENOMIC DNA]</scope>
    <source>
        <strain evidence="12 13">MEX-2019</strain>
        <tissue evidence="12">Muscle</tissue>
    </source>
</reference>
<dbReference type="GO" id="GO:0004198">
    <property type="term" value="F:calcium-dependent cysteine-type endopeptidase activity"/>
    <property type="evidence" value="ECO:0007669"/>
    <property type="project" value="InterPro"/>
</dbReference>
<dbReference type="InterPro" id="IPR003599">
    <property type="entry name" value="Ig_sub"/>
</dbReference>
<dbReference type="Pfam" id="PF00648">
    <property type="entry name" value="Peptidase_C2"/>
    <property type="match status" value="1"/>
</dbReference>
<dbReference type="Pfam" id="PF13895">
    <property type="entry name" value="Ig_2"/>
    <property type="match status" value="1"/>
</dbReference>
<dbReference type="CDD" id="cd00044">
    <property type="entry name" value="CysPc"/>
    <property type="match status" value="1"/>
</dbReference>
<dbReference type="SUPFAM" id="SSF49758">
    <property type="entry name" value="Calpain large subunit, middle domain (domain III)"/>
    <property type="match status" value="1"/>
</dbReference>
<feature type="compositionally biased region" description="Low complexity" evidence="7">
    <location>
        <begin position="320"/>
        <end position="331"/>
    </location>
</feature>
<dbReference type="InterPro" id="IPR022683">
    <property type="entry name" value="Calpain_III"/>
</dbReference>
<evidence type="ECO:0000256" key="4">
    <source>
        <dbReference type="ARBA" id="ARBA00022807"/>
    </source>
</evidence>
<dbReference type="InterPro" id="IPR022684">
    <property type="entry name" value="Calpain_cysteine_protease"/>
</dbReference>
<dbReference type="Gene3D" id="2.60.40.150">
    <property type="entry name" value="C2 domain"/>
    <property type="match status" value="1"/>
</dbReference>
<dbReference type="InterPro" id="IPR036213">
    <property type="entry name" value="Calpain_III_sf"/>
</dbReference>
<dbReference type="SMART" id="SM00408">
    <property type="entry name" value="IGc2"/>
    <property type="match status" value="1"/>
</dbReference>
<dbReference type="PANTHER" id="PTHR10183:SF402">
    <property type="entry name" value="CALPAIN-5"/>
    <property type="match status" value="1"/>
</dbReference>
<keyword evidence="2 6" id="KW-0645">Protease</keyword>
<feature type="compositionally biased region" description="Basic residues" evidence="7">
    <location>
        <begin position="273"/>
        <end position="287"/>
    </location>
</feature>
<dbReference type="InterPro" id="IPR000169">
    <property type="entry name" value="Pept_cys_AS"/>
</dbReference>
<dbReference type="InterPro" id="IPR000008">
    <property type="entry name" value="C2_dom"/>
</dbReference>
<dbReference type="PROSITE" id="PS00139">
    <property type="entry name" value="THIOL_PROTEASE_CYS"/>
    <property type="match status" value="1"/>
</dbReference>
<keyword evidence="8" id="KW-0812">Transmembrane</keyword>
<dbReference type="SMART" id="SM00239">
    <property type="entry name" value="C2"/>
    <property type="match status" value="1"/>
</dbReference>
<evidence type="ECO:0000313" key="12">
    <source>
        <dbReference type="EMBL" id="KAK5606965.1"/>
    </source>
</evidence>
<dbReference type="InterPro" id="IPR013783">
    <property type="entry name" value="Ig-like_fold"/>
</dbReference>
<evidence type="ECO:0000259" key="11">
    <source>
        <dbReference type="PROSITE" id="PS50835"/>
    </source>
</evidence>
<evidence type="ECO:0000256" key="5">
    <source>
        <dbReference type="PIRSR" id="PIRSR622684-1"/>
    </source>
</evidence>
<dbReference type="GO" id="GO:0005737">
    <property type="term" value="C:cytoplasm"/>
    <property type="evidence" value="ECO:0007669"/>
    <property type="project" value="TreeGrafter"/>
</dbReference>
<organism evidence="12 13">
    <name type="scientific">Crenichthys baileyi</name>
    <name type="common">White River springfish</name>
    <dbReference type="NCBI Taxonomy" id="28760"/>
    <lineage>
        <taxon>Eukaryota</taxon>
        <taxon>Metazoa</taxon>
        <taxon>Chordata</taxon>
        <taxon>Craniata</taxon>
        <taxon>Vertebrata</taxon>
        <taxon>Euteleostomi</taxon>
        <taxon>Actinopterygii</taxon>
        <taxon>Neopterygii</taxon>
        <taxon>Teleostei</taxon>
        <taxon>Neoteleostei</taxon>
        <taxon>Acanthomorphata</taxon>
        <taxon>Ovalentaria</taxon>
        <taxon>Atherinomorphae</taxon>
        <taxon>Cyprinodontiformes</taxon>
        <taxon>Goodeidae</taxon>
        <taxon>Crenichthys</taxon>
    </lineage>
</organism>
<dbReference type="InterPro" id="IPR003598">
    <property type="entry name" value="Ig_sub2"/>
</dbReference>
<dbReference type="CDD" id="cd00214">
    <property type="entry name" value="Calpain_III"/>
    <property type="match status" value="1"/>
</dbReference>
<dbReference type="Gene3D" id="3.90.70.10">
    <property type="entry name" value="Cysteine proteinases"/>
    <property type="match status" value="1"/>
</dbReference>
<dbReference type="PRINTS" id="PR00704">
    <property type="entry name" value="CALPAIN"/>
</dbReference>
<proteinExistence type="inferred from homology"/>
<dbReference type="GO" id="GO:0006508">
    <property type="term" value="P:proteolysis"/>
    <property type="evidence" value="ECO:0007669"/>
    <property type="project" value="UniProtKB-KW"/>
</dbReference>
<dbReference type="InterPro" id="IPR022682">
    <property type="entry name" value="Calpain_domain_III"/>
</dbReference>
<dbReference type="SMART" id="SM00720">
    <property type="entry name" value="calpain_III"/>
    <property type="match status" value="1"/>
</dbReference>
<dbReference type="Pfam" id="PF01067">
    <property type="entry name" value="Calpain_III"/>
    <property type="match status" value="1"/>
</dbReference>
<feature type="domain" description="Ig-like" evidence="11">
    <location>
        <begin position="148"/>
        <end position="234"/>
    </location>
</feature>
<gene>
    <name evidence="12" type="ORF">CRENBAI_011945</name>
</gene>
<feature type="active site" evidence="5 6">
    <location>
        <position position="647"/>
    </location>
</feature>
<dbReference type="Proteomes" id="UP001311232">
    <property type="component" value="Unassembled WGS sequence"/>
</dbReference>
<dbReference type="InterPro" id="IPR036179">
    <property type="entry name" value="Ig-like_dom_sf"/>
</dbReference>
<sequence>MQAEKDVPSKGKKIYLIFSLVFFGSLFSGEVQAVNMTIPNALIRGAVGGEALLSVRYSSFSPDLPVIRWLLQREKAVTVVQSVGTVIIGTLRPEYQDRVLVFENGTLLLHNLRFSDDGTYDVEISITDDIFTGEGSITLTVDEPISRPYIHMEASSVLELSENFILNCSHDNGTRTSYRWFKGGKPLANETRFVLSPYQKWLTITRVLMADEDIYSCSVENPLGNMTSLPIRLAVYRRSSVYIMLSTGGIFFLIMLVTVCACWTPSKKSRQKSRKSRIYGHSHHTQLKQKDDGLPKMRERNGIKAVTTLYVLQQKDSSIDDSSSNSIGSPSELDNPPSYTTYPNTAACRWSGAPSEDQGERGEESQQPLRRVRAGPARPPPPYPLRRTRERPTLPRGGLGSGLKDGNRIGRVVWKRPRELCEDPHLFVDGISAHDLHQGQLGNCWFVAACSSLASRESLWQKVIPDWKEQEWDTEKPDSYAGIFHFRFWRFGEWVDVVIDDRLPTVDNQLVYCHSNDSNEFWSALVEKAFAKVYGCYEALDGGNTADALVDFTGGVSEPVDLLEGQMATDEVARNQLFERVLKVHNRDGLISCSIRATTVEDMEARLDCGLVKGHAYAVTDVRKVRLGHGLLAFFKSEKLHMIRMRNPWGEKEWSGPWSDSSEEWNKVSKSEREKLGVTVQDDGEFWMNFDDFCQYFTDLILCRLINTSYLSIHKTWEEEVMRGSWIHRQDPLRNRSGGCINHKTTFLQNPQYVFDVKKVEDEVLICLQQKEKRATPKEGKGENLAIGFDIHRVELNRKYRMHTAQQKVAGSIYINSRCVFLRKELKEGRYVIIPTTFDPGQQGEFLLRVFTDVPSDCKELTLDEPPQTCWTGMCGYPQLVTQVHVVSAEGLQGQDTNGAVDSYVIITCEGERVRSPVQKDTRCPNFDIKGLFYRKKPKETIHIEIYNKNMIMDTFLGQVILFSEPNERQEQHTLHLRDKGSRQDNDIPGMLTVRLFTSTTLTNI</sequence>
<dbReference type="CDD" id="cd04046">
    <property type="entry name" value="C2_Calpain"/>
    <property type="match status" value="1"/>
</dbReference>
<dbReference type="FunFam" id="3.90.70.10:FF:000027">
    <property type="entry name" value="Calpain 5"/>
    <property type="match status" value="1"/>
</dbReference>
<comment type="caution">
    <text evidence="12">The sequence shown here is derived from an EMBL/GenBank/DDBJ whole genome shotgun (WGS) entry which is preliminary data.</text>
</comment>
<evidence type="ECO:0000256" key="6">
    <source>
        <dbReference type="PROSITE-ProRule" id="PRU00239"/>
    </source>
</evidence>
<dbReference type="SUPFAM" id="SSF54001">
    <property type="entry name" value="Cysteine proteinases"/>
    <property type="match status" value="1"/>
</dbReference>
<keyword evidence="8" id="KW-1133">Transmembrane helix</keyword>
<evidence type="ECO:0000256" key="7">
    <source>
        <dbReference type="SAM" id="MobiDB-lite"/>
    </source>
</evidence>
<comment type="similarity">
    <text evidence="1">Belongs to the peptidase C2 family.</text>
</comment>
<dbReference type="InterPro" id="IPR001300">
    <property type="entry name" value="Peptidase_C2_calpain_cat"/>
</dbReference>
<dbReference type="InterPro" id="IPR038765">
    <property type="entry name" value="Papain-like_cys_pep_sf"/>
</dbReference>
<dbReference type="AlphaFoldDB" id="A0AAV9RDE6"/>
<evidence type="ECO:0000259" key="10">
    <source>
        <dbReference type="PROSITE" id="PS50203"/>
    </source>
</evidence>
<evidence type="ECO:0000259" key="9">
    <source>
        <dbReference type="PROSITE" id="PS50004"/>
    </source>
</evidence>
<feature type="domain" description="Calpain catalytic" evidence="10">
    <location>
        <begin position="372"/>
        <end position="706"/>
    </location>
</feature>
<evidence type="ECO:0000256" key="2">
    <source>
        <dbReference type="ARBA" id="ARBA00022670"/>
    </source>
</evidence>
<dbReference type="FunFam" id="2.60.120.380:FF:000003">
    <property type="entry name" value="Calpain 5"/>
    <property type="match status" value="1"/>
</dbReference>
<feature type="region of interest" description="Disordered" evidence="7">
    <location>
        <begin position="317"/>
        <end position="402"/>
    </location>
</feature>
<dbReference type="InterPro" id="IPR033884">
    <property type="entry name" value="C2_Calpain"/>
</dbReference>
<name>A0AAV9RDE6_9TELE</name>
<dbReference type="InterPro" id="IPR007110">
    <property type="entry name" value="Ig-like_dom"/>
</dbReference>
<keyword evidence="4 6" id="KW-0788">Thiol protease</keyword>
<dbReference type="InterPro" id="IPR013106">
    <property type="entry name" value="Ig_V-set"/>
</dbReference>
<evidence type="ECO:0000313" key="13">
    <source>
        <dbReference type="Proteomes" id="UP001311232"/>
    </source>
</evidence>
<dbReference type="SMART" id="SM00409">
    <property type="entry name" value="IG"/>
    <property type="match status" value="2"/>
</dbReference>
<protein>
    <recommendedName>
        <fullName evidence="14">Calpain-5</fullName>
    </recommendedName>
</protein>
<feature type="region of interest" description="Disordered" evidence="7">
    <location>
        <begin position="273"/>
        <end position="295"/>
    </location>
</feature>
<evidence type="ECO:0000256" key="1">
    <source>
        <dbReference type="ARBA" id="ARBA00007623"/>
    </source>
</evidence>
<keyword evidence="3 6" id="KW-0378">Hydrolase</keyword>
<dbReference type="InterPro" id="IPR035892">
    <property type="entry name" value="C2_domain_sf"/>
</dbReference>
<evidence type="ECO:0008006" key="14">
    <source>
        <dbReference type="Google" id="ProtNLM"/>
    </source>
</evidence>
<dbReference type="Gene3D" id="2.60.40.10">
    <property type="entry name" value="Immunoglobulins"/>
    <property type="match status" value="2"/>
</dbReference>
<dbReference type="PROSITE" id="PS50203">
    <property type="entry name" value="CALPAIN_CAT"/>
    <property type="match status" value="1"/>
</dbReference>
<dbReference type="PROSITE" id="PS50004">
    <property type="entry name" value="C2"/>
    <property type="match status" value="1"/>
</dbReference>
<dbReference type="Pfam" id="PF07686">
    <property type="entry name" value="V-set"/>
    <property type="match status" value="1"/>
</dbReference>
<dbReference type="SUPFAM" id="SSF48726">
    <property type="entry name" value="Immunoglobulin"/>
    <property type="match status" value="2"/>
</dbReference>
<evidence type="ECO:0000256" key="8">
    <source>
        <dbReference type="SAM" id="Phobius"/>
    </source>
</evidence>
<accession>A0AAV9RDE6</accession>
<evidence type="ECO:0000256" key="3">
    <source>
        <dbReference type="ARBA" id="ARBA00022801"/>
    </source>
</evidence>
<feature type="active site" evidence="5 6">
    <location>
        <position position="444"/>
    </location>
</feature>
<dbReference type="SUPFAM" id="SSF49562">
    <property type="entry name" value="C2 domain (Calcium/lipid-binding domain, CaLB)"/>
    <property type="match status" value="1"/>
</dbReference>
<dbReference type="SMART" id="SM00230">
    <property type="entry name" value="CysPc"/>
    <property type="match status" value="1"/>
</dbReference>
<dbReference type="PANTHER" id="PTHR10183">
    <property type="entry name" value="CALPAIN"/>
    <property type="match status" value="1"/>
</dbReference>
<keyword evidence="8" id="KW-0472">Membrane</keyword>
<dbReference type="FunFam" id="2.60.40.150:FF:000173">
    <property type="entry name" value="Calpain 5b"/>
    <property type="match status" value="1"/>
</dbReference>
<dbReference type="Pfam" id="PF00168">
    <property type="entry name" value="C2"/>
    <property type="match status" value="1"/>
</dbReference>
<keyword evidence="13" id="KW-1185">Reference proteome</keyword>
<dbReference type="PROSITE" id="PS50835">
    <property type="entry name" value="IG_LIKE"/>
    <property type="match status" value="1"/>
</dbReference>
<feature type="domain" description="C2" evidence="9">
    <location>
        <begin position="862"/>
        <end position="979"/>
    </location>
</feature>